<dbReference type="Pfam" id="PF26130">
    <property type="entry name" value="PB1-like"/>
    <property type="match status" value="1"/>
</dbReference>
<feature type="region of interest" description="Disordered" evidence="1">
    <location>
        <begin position="1014"/>
        <end position="1065"/>
    </location>
</feature>
<evidence type="ECO:0000313" key="4">
    <source>
        <dbReference type="EMBL" id="WVZ04008.1"/>
    </source>
</evidence>
<feature type="compositionally biased region" description="Basic and acidic residues" evidence="1">
    <location>
        <begin position="1045"/>
        <end position="1056"/>
    </location>
</feature>
<evidence type="ECO:0000256" key="1">
    <source>
        <dbReference type="SAM" id="MobiDB-lite"/>
    </source>
</evidence>
<evidence type="ECO:0000313" key="5">
    <source>
        <dbReference type="Proteomes" id="UP001374535"/>
    </source>
</evidence>
<name>A0AAQ3RSY5_VIGMU</name>
<dbReference type="InterPro" id="IPR058594">
    <property type="entry name" value="PB1-like_dom_pln"/>
</dbReference>
<reference evidence="4 5" key="1">
    <citation type="journal article" date="2023" name="Life. Sci Alliance">
        <title>Evolutionary insights into 3D genome organization and epigenetic landscape of Vigna mungo.</title>
        <authorList>
            <person name="Junaid A."/>
            <person name="Singh B."/>
            <person name="Bhatia S."/>
        </authorList>
    </citation>
    <scope>NUCLEOTIDE SEQUENCE [LARGE SCALE GENOMIC DNA]</scope>
    <source>
        <strain evidence="4">Urdbean</strain>
    </source>
</reference>
<gene>
    <name evidence="4" type="ORF">V8G54_024814</name>
</gene>
<dbReference type="Proteomes" id="UP001374535">
    <property type="component" value="Chromosome 7"/>
</dbReference>
<protein>
    <submittedName>
        <fullName evidence="4">Uncharacterized protein</fullName>
    </submittedName>
</protein>
<dbReference type="Pfam" id="PF14223">
    <property type="entry name" value="Retrotran_gag_2"/>
    <property type="match status" value="1"/>
</dbReference>
<accession>A0AAQ3RSY5</accession>
<dbReference type="Pfam" id="PF22936">
    <property type="entry name" value="Pol_BBD"/>
    <property type="match status" value="1"/>
</dbReference>
<organism evidence="4 5">
    <name type="scientific">Vigna mungo</name>
    <name type="common">Black gram</name>
    <name type="synonym">Phaseolus mungo</name>
    <dbReference type="NCBI Taxonomy" id="3915"/>
    <lineage>
        <taxon>Eukaryota</taxon>
        <taxon>Viridiplantae</taxon>
        <taxon>Streptophyta</taxon>
        <taxon>Embryophyta</taxon>
        <taxon>Tracheophyta</taxon>
        <taxon>Spermatophyta</taxon>
        <taxon>Magnoliopsida</taxon>
        <taxon>eudicotyledons</taxon>
        <taxon>Gunneridae</taxon>
        <taxon>Pentapetalae</taxon>
        <taxon>rosids</taxon>
        <taxon>fabids</taxon>
        <taxon>Fabales</taxon>
        <taxon>Fabaceae</taxon>
        <taxon>Papilionoideae</taxon>
        <taxon>50 kb inversion clade</taxon>
        <taxon>NPAAA clade</taxon>
        <taxon>indigoferoid/millettioid clade</taxon>
        <taxon>Phaseoleae</taxon>
        <taxon>Vigna</taxon>
    </lineage>
</organism>
<feature type="domain" description="Retrovirus-related Pol polyprotein from transposon TNT 1-94-like beta-barrel" evidence="2">
    <location>
        <begin position="901"/>
        <end position="981"/>
    </location>
</feature>
<proteinExistence type="predicted"/>
<dbReference type="PANTHER" id="PTHR31973:SF187">
    <property type="entry name" value="MUTATOR TRANSPOSASE MUDRA PROTEIN"/>
    <property type="match status" value="1"/>
</dbReference>
<dbReference type="PANTHER" id="PTHR31973">
    <property type="entry name" value="POLYPROTEIN, PUTATIVE-RELATED"/>
    <property type="match status" value="1"/>
</dbReference>
<dbReference type="InterPro" id="IPR054722">
    <property type="entry name" value="PolX-like_BBD"/>
</dbReference>
<evidence type="ECO:0000259" key="2">
    <source>
        <dbReference type="Pfam" id="PF22936"/>
    </source>
</evidence>
<keyword evidence="5" id="KW-1185">Reference proteome</keyword>
<evidence type="ECO:0000259" key="3">
    <source>
        <dbReference type="Pfam" id="PF26130"/>
    </source>
</evidence>
<feature type="domain" description="PB1-like" evidence="3">
    <location>
        <begin position="127"/>
        <end position="213"/>
    </location>
</feature>
<dbReference type="EMBL" id="CP144694">
    <property type="protein sequence ID" value="WVZ04008.1"/>
    <property type="molecule type" value="Genomic_DNA"/>
</dbReference>
<sequence>MREKVITKRRESGVAVEVIGEGRESSDLIMREVMGGAGEGREGSGKLRRSEDPRHHALLINSLRRSVSQAHVKSIVGREFAKLGHLSFVIGVRVAFWRLDVNHEDLQHVWQTVGVDFRGRGCYLPWGKLVNEGCLKYEGESDTMYFDPDKWSYFVVVSVVKALGYDGFKDLWYSVGCGLVLDDKLEALCDDVGAMHMVNLANLSGQVHLYVVHIVSEPDVIHMIEYNVDEGDEEVALEMHEGGECAMLDERTEEDDGGGECERIKVDVGEGDIIEVDFGEGDSREDDEGHVEGDIVEVDEGGNVDVDEAHDDNIEANHVENKETWTWFMELLIEDLGGPELCSSLTLISNQQKGLLPTVQDLLPGVVHKFCARHLYANFRKKLPGKNLKKLIITPSAPLSLIFILCITYSHTTLRQQWYQELQVVKPGGVQRVSEKKSWQDYSKATFRCSMAKTMMTEVDEIVKKGFQEPSKGVSNETKKQYKENRRLDCKARMLLHQCISASIFQKVSKATTAKEFWDILQDGYGNSSKVKKVRLQSLQRQYELLCMGSRKRMQFLVNVMRSCRKIVKDKKFVAKILRTLTPQYDHITVAIEESKDLEKMKVEELLEVIKASEAEEQEEEEDGHAVAERVIEVQNPLNKLTKMMAVDRRRETTEEEESREEEVERVTIKEIKYGHYSSECLHNENAKKTNTDQANLTQDAGDSDSDLVMLMSVVRPYEDEEIWRLSEKECIYEHVLQPRATSHSDVCHCGTYHVLHLEKMGHAAKDEETEQVSSSNATEEETELMLPSYRTVAGEDWLSSYQTVAEEEVLPSNRKVYEEEMLYSNQTAHSDKEVQSLTQAGADEETERLLCFDRTDVNGENEWALLSGERGNHALDRCVELTYHVLLQSERNHGEDESSWYLDTRCSNHITRRREWLMNLDQRMRSSVKLADDNTVTAEGIGRILIKCKNGGVTYMDDVLYIPSVKYNLLSLGQLLEKGYTMKMQQRNIKVFDENQWLATTIQHLAVTNIRDERWKKKKKRSRHRKKEKQKWKSKRSIQRMKQKPKDGALKKDDGPTPVKLNMNRETHRSPLSGVETGEMLAERTKKKKVTWKVIWRVGCEKKNMANYEKGREEKLNERSTTLTPFCHWNPQIFTHTAQLLGYTILKNNNKILEPSNIHSHRSVIGLHHSVTHTTPRLGAPKGAGRPSSRLFAKLWRLGALCFAFFYLIMAPGRPRRGGLGATFADMAPYTYLKLPCNEGVIFLAAEARKHPFGPFGADIGQWELSFLLPWVSISSIFFHCNLKLSMIMES</sequence>
<feature type="compositionally biased region" description="Basic residues" evidence="1">
    <location>
        <begin position="1017"/>
        <end position="1044"/>
    </location>
</feature>